<keyword evidence="2" id="KW-1185">Reference proteome</keyword>
<dbReference type="KEGG" id="marh:Mia14_0266"/>
<accession>A0A218NMA6</accession>
<dbReference type="GeneID" id="33313823"/>
<evidence type="ECO:0000313" key="1">
    <source>
        <dbReference type="EMBL" id="ASI13596.1"/>
    </source>
</evidence>
<dbReference type="EMBL" id="CP019964">
    <property type="protein sequence ID" value="ASI13596.1"/>
    <property type="molecule type" value="Genomic_DNA"/>
</dbReference>
<dbReference type="AlphaFoldDB" id="A0A218NMA6"/>
<dbReference type="RefSeq" id="WP_088819758.1">
    <property type="nucleotide sequence ID" value="NZ_CP019964.1"/>
</dbReference>
<sequence>MDNAHSNTVLINNKATSKKTDMVDAIIKDENRLIRLNRFKFLRNEEYRLSEKKKLYADIKLDLESLNEKGALDYLRDSIYMLRENKQKNLYGVNISDIYQKLDKRVLNDANNEINNNSNFTNYTVIILDTKNNRKLASNFISRIISSKAFSNF</sequence>
<reference evidence="1 2" key="1">
    <citation type="journal article" date="2017" name="Nat. Commun.">
        <title>'ARMAN' archaea depend on association with euryarchaeal host in culture and in situ.</title>
        <authorList>
            <person name="Golyshina O."/>
            <person name="Toshchakov S."/>
            <person name="Makarova K."/>
            <person name="Gavrilov S."/>
            <person name="Korzhenkov A."/>
            <person name="La Cono V."/>
            <person name="Arcadi E."/>
            <person name="Nechitaylo T."/>
            <person name="Ferrer M."/>
            <person name="Kublanov I."/>
            <person name="Wolf Y."/>
            <person name="Yakimov M."/>
            <person name="Golyshin P."/>
            <person name="Slesarev A."/>
            <person name="Kozyavkin S."/>
        </authorList>
    </citation>
    <scope>NUCLEOTIDE SEQUENCE [LARGE SCALE GENOMIC DNA]</scope>
    <source>
        <strain evidence="1 2">Mia14</strain>
    </source>
</reference>
<name>A0A218NMA6_9ARCH</name>
<gene>
    <name evidence="1" type="ORF">Mia14_0266</name>
</gene>
<proteinExistence type="predicted"/>
<protein>
    <submittedName>
        <fullName evidence="1">Uncharacterized protein</fullName>
    </submittedName>
</protein>
<evidence type="ECO:0000313" key="2">
    <source>
        <dbReference type="Proteomes" id="UP000197679"/>
    </source>
</evidence>
<organism evidence="1 2">
    <name type="scientific">Candidatus Mancarchaeum acidiphilum</name>
    <dbReference type="NCBI Taxonomy" id="1920749"/>
    <lineage>
        <taxon>Archaea</taxon>
        <taxon>Candidatus Micrarchaeota</taxon>
        <taxon>Candidatus Mancarchaeum</taxon>
    </lineage>
</organism>
<dbReference type="Proteomes" id="UP000197679">
    <property type="component" value="Chromosome"/>
</dbReference>